<dbReference type="SUPFAM" id="SSF81383">
    <property type="entry name" value="F-box domain"/>
    <property type="match status" value="1"/>
</dbReference>
<evidence type="ECO:0000256" key="2">
    <source>
        <dbReference type="ARBA" id="ARBA00022723"/>
    </source>
</evidence>
<dbReference type="GeneID" id="7447230"/>
<reference evidence="8 9" key="2">
    <citation type="journal article" date="2008" name="Nature">
        <title>The Phaeodactylum genome reveals the evolutionary history of diatom genomes.</title>
        <authorList>
            <person name="Bowler C."/>
            <person name="Allen A.E."/>
            <person name="Badger J.H."/>
            <person name="Grimwood J."/>
            <person name="Jabbari K."/>
            <person name="Kuo A."/>
            <person name="Maheswari U."/>
            <person name="Martens C."/>
            <person name="Maumus F."/>
            <person name="Otillar R.P."/>
            <person name="Rayko E."/>
            <person name="Salamov A."/>
            <person name="Vandepoele K."/>
            <person name="Beszteri B."/>
            <person name="Gruber A."/>
            <person name="Heijde M."/>
            <person name="Katinka M."/>
            <person name="Mock T."/>
            <person name="Valentin K."/>
            <person name="Verret F."/>
            <person name="Berges J.A."/>
            <person name="Brownlee C."/>
            <person name="Cadoret J.P."/>
            <person name="Chiovitti A."/>
            <person name="Choi C.J."/>
            <person name="Coesel S."/>
            <person name="De Martino A."/>
            <person name="Detter J.C."/>
            <person name="Durkin C."/>
            <person name="Falciatore A."/>
            <person name="Fournet J."/>
            <person name="Haruta M."/>
            <person name="Huysman M.J."/>
            <person name="Jenkins B.D."/>
            <person name="Jiroutova K."/>
            <person name="Jorgensen R.E."/>
            <person name="Joubert Y."/>
            <person name="Kaplan A."/>
            <person name="Kroger N."/>
            <person name="Kroth P.G."/>
            <person name="La Roche J."/>
            <person name="Lindquist E."/>
            <person name="Lommer M."/>
            <person name="Martin-Jezequel V."/>
            <person name="Lopez P.J."/>
            <person name="Lucas S."/>
            <person name="Mangogna M."/>
            <person name="McGinnis K."/>
            <person name="Medlin L.K."/>
            <person name="Montsant A."/>
            <person name="Oudot-Le Secq M.P."/>
            <person name="Napoli C."/>
            <person name="Obornik M."/>
            <person name="Parker M.S."/>
            <person name="Petit J.L."/>
            <person name="Porcel B.M."/>
            <person name="Poulsen N."/>
            <person name="Robison M."/>
            <person name="Rychlewski L."/>
            <person name="Rynearson T.A."/>
            <person name="Schmutz J."/>
            <person name="Shapiro H."/>
            <person name="Siaut M."/>
            <person name="Stanley M."/>
            <person name="Sussman M.R."/>
            <person name="Taylor A.R."/>
            <person name="Vardi A."/>
            <person name="von Dassow P."/>
            <person name="Vyverman W."/>
            <person name="Willis A."/>
            <person name="Wyrwicz L.S."/>
            <person name="Rokhsar D.S."/>
            <person name="Weissenbach J."/>
            <person name="Armbrust E.V."/>
            <person name="Green B.R."/>
            <person name="Van de Peer Y."/>
            <person name="Grigoriev I.V."/>
        </authorList>
    </citation>
    <scope>NUCLEOTIDE SEQUENCE [LARGE SCALE GENOMIC DNA]</scope>
    <source>
        <strain evidence="8 9">CCMP1335</strain>
    </source>
</reference>
<keyword evidence="2" id="KW-0479">Metal-binding</keyword>
<dbReference type="InParanoid" id="B8C1K3"/>
<dbReference type="SMART" id="SM01117">
    <property type="entry name" value="Cyt-b5"/>
    <property type="match status" value="1"/>
</dbReference>
<name>B8C1K3_THAPS</name>
<gene>
    <name evidence="8" type="ORF">THAPSDRAFT_4960</name>
</gene>
<feature type="compositionally biased region" description="Basic and acidic residues" evidence="5">
    <location>
        <begin position="48"/>
        <end position="72"/>
    </location>
</feature>
<dbReference type="eggNOG" id="KOG0537">
    <property type="taxonomic scope" value="Eukaryota"/>
</dbReference>
<proteinExistence type="inferred from homology"/>
<dbReference type="PaxDb" id="35128-Thaps4960"/>
<dbReference type="InterPro" id="IPR050668">
    <property type="entry name" value="Cytochrome_b5"/>
</dbReference>
<keyword evidence="6" id="KW-0472">Membrane</keyword>
<dbReference type="Pfam" id="PF00173">
    <property type="entry name" value="Cyt-b5"/>
    <property type="match status" value="1"/>
</dbReference>
<dbReference type="InterPro" id="IPR001199">
    <property type="entry name" value="Cyt_B5-like_heme/steroid-bd"/>
</dbReference>
<evidence type="ECO:0000256" key="4">
    <source>
        <dbReference type="ARBA" id="ARBA00038168"/>
    </source>
</evidence>
<evidence type="ECO:0000256" key="3">
    <source>
        <dbReference type="ARBA" id="ARBA00023004"/>
    </source>
</evidence>
<organism evidence="8 9">
    <name type="scientific">Thalassiosira pseudonana</name>
    <name type="common">Marine diatom</name>
    <name type="synonym">Cyclotella nana</name>
    <dbReference type="NCBI Taxonomy" id="35128"/>
    <lineage>
        <taxon>Eukaryota</taxon>
        <taxon>Sar</taxon>
        <taxon>Stramenopiles</taxon>
        <taxon>Ochrophyta</taxon>
        <taxon>Bacillariophyta</taxon>
        <taxon>Coscinodiscophyceae</taxon>
        <taxon>Thalassiosirophycidae</taxon>
        <taxon>Thalassiosirales</taxon>
        <taxon>Thalassiosiraceae</taxon>
        <taxon>Thalassiosira</taxon>
    </lineage>
</organism>
<dbReference type="SUPFAM" id="SSF55856">
    <property type="entry name" value="Cytochrome b5-like heme/steroid binding domain"/>
    <property type="match status" value="1"/>
</dbReference>
<dbReference type="HOGENOM" id="CLU_426145_0_0_1"/>
<dbReference type="GO" id="GO:0046872">
    <property type="term" value="F:metal ion binding"/>
    <property type="evidence" value="ECO:0007669"/>
    <property type="project" value="UniProtKB-KW"/>
</dbReference>
<dbReference type="OMA" id="YRREMSC"/>
<feature type="region of interest" description="Disordered" evidence="5">
    <location>
        <begin position="48"/>
        <end position="125"/>
    </location>
</feature>
<evidence type="ECO:0000256" key="1">
    <source>
        <dbReference type="ARBA" id="ARBA00022617"/>
    </source>
</evidence>
<keyword evidence="9" id="KW-1185">Reference proteome</keyword>
<sequence length="643" mass="71402">MPSLPEVDTLFSETTLCILRFVVGIVLGVLTVYRREMSCNRVYHPEDVVDEQQRQEQRRGDSSLHGARKDEDNNSNAVGADEQQSSLIRRRNSSSDLATMFQSNDDHNQHHNNTSNNKHRLHTNDDPTEELLESAGFFFSGGPFLAIALAVFDHMILTVFLTSVASVSSLLLSFKPLGRNDSSGGGGGKVVSRGDVSSQRKLPTKEEEESTKLKNERVHHVAWNAATEYFTSISSKLDEAPLPPSKSSNSYNYKVKRPLRSKSTGNIAQLSTEQYNEIMALARGNFDISLLPSDAEILIFSFLHPKDVLNFTCTNRAGRRMLDDGLAIANEKTESQHDKAGDSALLIWKALFQRDFAWVLSDWKIGKEAFARSMIKYKLRGWQEEFSSSDEESHGGRVMQHLLSSVGESTSDGANALLPPTYGSTQISMKELYFTFAEAWLNYTIAGCNSTEKCLIGLHNHVFDISNFVDSHPGSTETLLLQAGKDATVFFESMGHSMGARKLALSMCVVVNGQCVDWDGIEGGTLSFSNCNNNTRGSDLACGLSKPSSKSLIAKKSTPGFLIPRKRSKPRTYGGLHRIRHRIKYEEEVELVKAARWGTPGVGIGGPRGMFGGVNVYYDPICSCWRWWYLDLEFNAVFVDSVN</sequence>
<evidence type="ECO:0000256" key="5">
    <source>
        <dbReference type="SAM" id="MobiDB-lite"/>
    </source>
</evidence>
<dbReference type="AlphaFoldDB" id="B8C1K3"/>
<dbReference type="PANTHER" id="PTHR19359">
    <property type="entry name" value="CYTOCHROME B5"/>
    <property type="match status" value="1"/>
</dbReference>
<keyword evidence="6" id="KW-0812">Transmembrane</keyword>
<reference evidence="8 9" key="1">
    <citation type="journal article" date="2004" name="Science">
        <title>The genome of the diatom Thalassiosira pseudonana: ecology, evolution, and metabolism.</title>
        <authorList>
            <person name="Armbrust E.V."/>
            <person name="Berges J.A."/>
            <person name="Bowler C."/>
            <person name="Green B.R."/>
            <person name="Martinez D."/>
            <person name="Putnam N.H."/>
            <person name="Zhou S."/>
            <person name="Allen A.E."/>
            <person name="Apt K.E."/>
            <person name="Bechner M."/>
            <person name="Brzezinski M.A."/>
            <person name="Chaal B.K."/>
            <person name="Chiovitti A."/>
            <person name="Davis A.K."/>
            <person name="Demarest M.S."/>
            <person name="Detter J.C."/>
            <person name="Glavina T."/>
            <person name="Goodstein D."/>
            <person name="Hadi M.Z."/>
            <person name="Hellsten U."/>
            <person name="Hildebrand M."/>
            <person name="Jenkins B.D."/>
            <person name="Jurka J."/>
            <person name="Kapitonov V.V."/>
            <person name="Kroger N."/>
            <person name="Lau W.W."/>
            <person name="Lane T.W."/>
            <person name="Larimer F.W."/>
            <person name="Lippmeier J.C."/>
            <person name="Lucas S."/>
            <person name="Medina M."/>
            <person name="Montsant A."/>
            <person name="Obornik M."/>
            <person name="Parker M.S."/>
            <person name="Palenik B."/>
            <person name="Pazour G.J."/>
            <person name="Richardson P.M."/>
            <person name="Rynearson T.A."/>
            <person name="Saito M.A."/>
            <person name="Schwartz D.C."/>
            <person name="Thamatrakoln K."/>
            <person name="Valentin K."/>
            <person name="Vardi A."/>
            <person name="Wilkerson F.P."/>
            <person name="Rokhsar D.S."/>
        </authorList>
    </citation>
    <scope>NUCLEOTIDE SEQUENCE [LARGE SCALE GENOMIC DNA]</scope>
    <source>
        <strain evidence="8 9">CCMP1335</strain>
    </source>
</reference>
<feature type="compositionally biased region" description="Polar residues" evidence="5">
    <location>
        <begin position="74"/>
        <end position="87"/>
    </location>
</feature>
<dbReference type="Proteomes" id="UP000001449">
    <property type="component" value="Chromosome 5"/>
</dbReference>
<dbReference type="PANTHER" id="PTHR19359:SF14">
    <property type="entry name" value="CYTOCHROME B5 A"/>
    <property type="match status" value="1"/>
</dbReference>
<evidence type="ECO:0000313" key="8">
    <source>
        <dbReference type="EMBL" id="EED91784.1"/>
    </source>
</evidence>
<keyword evidence="6" id="KW-1133">Transmembrane helix</keyword>
<evidence type="ECO:0000256" key="6">
    <source>
        <dbReference type="SAM" id="Phobius"/>
    </source>
</evidence>
<dbReference type="PROSITE" id="PS50255">
    <property type="entry name" value="CYTOCHROME_B5_2"/>
    <property type="match status" value="1"/>
</dbReference>
<dbReference type="EMBL" id="CM000642">
    <property type="protein sequence ID" value="EED91784.1"/>
    <property type="molecule type" value="Genomic_DNA"/>
</dbReference>
<keyword evidence="1" id="KW-0349">Heme</keyword>
<comment type="similarity">
    <text evidence="4">Belongs to the cytochrome b5 family.</text>
</comment>
<dbReference type="InterPro" id="IPR036047">
    <property type="entry name" value="F-box-like_dom_sf"/>
</dbReference>
<dbReference type="GO" id="GO:0016020">
    <property type="term" value="C:membrane"/>
    <property type="evidence" value="ECO:0000318"/>
    <property type="project" value="GO_Central"/>
</dbReference>
<dbReference type="STRING" id="35128.B8C1K3"/>
<dbReference type="RefSeq" id="XP_002290032.1">
    <property type="nucleotide sequence ID" value="XM_002289996.1"/>
</dbReference>
<dbReference type="Gene3D" id="3.10.120.10">
    <property type="entry name" value="Cytochrome b5-like heme/steroid binding domain"/>
    <property type="match status" value="1"/>
</dbReference>
<feature type="transmembrane region" description="Helical" evidence="6">
    <location>
        <begin position="144"/>
        <end position="172"/>
    </location>
</feature>
<evidence type="ECO:0000313" key="9">
    <source>
        <dbReference type="Proteomes" id="UP000001449"/>
    </source>
</evidence>
<dbReference type="KEGG" id="tps:THAPSDRAFT_4960"/>
<dbReference type="GO" id="GO:0020037">
    <property type="term" value="F:heme binding"/>
    <property type="evidence" value="ECO:0000318"/>
    <property type="project" value="GO_Central"/>
</dbReference>
<accession>B8C1K3</accession>
<protein>
    <recommendedName>
        <fullName evidence="7">Cytochrome b5 heme-binding domain-containing protein</fullName>
    </recommendedName>
</protein>
<dbReference type="InterPro" id="IPR036400">
    <property type="entry name" value="Cyt_B5-like_heme/steroid_sf"/>
</dbReference>
<feature type="region of interest" description="Disordered" evidence="5">
    <location>
        <begin position="181"/>
        <end position="213"/>
    </location>
</feature>
<evidence type="ECO:0000259" key="7">
    <source>
        <dbReference type="PROSITE" id="PS50255"/>
    </source>
</evidence>
<feature type="domain" description="Cytochrome b5 heme-binding" evidence="7">
    <location>
        <begin position="449"/>
        <end position="509"/>
    </location>
</feature>
<keyword evidence="3" id="KW-0408">Iron</keyword>
<feature type="transmembrane region" description="Helical" evidence="6">
    <location>
        <begin position="12"/>
        <end position="33"/>
    </location>
</feature>